<dbReference type="PROSITE" id="PS50883">
    <property type="entry name" value="EAL"/>
    <property type="match status" value="1"/>
</dbReference>
<evidence type="ECO:0000256" key="1">
    <source>
        <dbReference type="ARBA" id="ARBA00004651"/>
    </source>
</evidence>
<dbReference type="AlphaFoldDB" id="A0A0C6P082"/>
<proteinExistence type="predicted"/>
<dbReference type="InterPro" id="IPR035919">
    <property type="entry name" value="EAL_sf"/>
</dbReference>
<dbReference type="InterPro" id="IPR024744">
    <property type="entry name" value="CSS-motif_dom"/>
</dbReference>
<dbReference type="Proteomes" id="UP000007564">
    <property type="component" value="Chromosome"/>
</dbReference>
<keyword evidence="4" id="KW-0973">c-di-GMP</keyword>
<evidence type="ECO:0000256" key="5">
    <source>
        <dbReference type="ARBA" id="ARBA00022692"/>
    </source>
</evidence>
<evidence type="ECO:0000256" key="8">
    <source>
        <dbReference type="ARBA" id="ARBA00023136"/>
    </source>
</evidence>
<dbReference type="InterPro" id="IPR001633">
    <property type="entry name" value="EAL_dom"/>
</dbReference>
<keyword evidence="3" id="KW-1003">Cell membrane</keyword>
<sequence>MYFPLRKALLTGLWTAAALGAVIGPSLLAVDMVREYGLRQQREQAQVLAQRLLGRIGLTADRLLRIHRELVHTGGSSPCAPYSTYLMQQQVLRFPDVRAVAYVEEGRVLCSSLGDTVTGVDLGPSDFTTGNRISVWNSAVLPAAPETPFRVFAKEGYAIIMERESTNQLGGAVPQAMAAVSFSGTPDDAIVWGELPRAWFKRARESNAFVDDKYVVAVQRSTAQGLVALGAVASSQGAEALQRLAILLVPLSAAAGLGLLVGAVILARRQFSLPQLIRSGLRRNEFYMVYQPMVEVGTGRCVGAEALIRWRRRNGDLIAPDVFIDEAERVGLIGKITERVFELVSSDVQRWRGRLGDLYISINVSAADMASGAAERLLSEMFARTGLTPSQVVVELTERALLHSDEAVAAIKIIRKMGVRVAIDDFGTGYSSLAYLTSFEVDGLKIDKRFVDAIGRDAPSSSVSVHIIEMAKSLGLRVVAEGVETAGQQRFLSEHGVDYAQGWLFGRPMPLNELLAMARRPPPG</sequence>
<keyword evidence="6" id="KW-0378">Hydrolase</keyword>
<dbReference type="GO" id="GO:0071111">
    <property type="term" value="F:cyclic-guanylate-specific phosphodiesterase activity"/>
    <property type="evidence" value="ECO:0007669"/>
    <property type="project" value="UniProtKB-EC"/>
</dbReference>
<dbReference type="EC" id="3.1.4.52" evidence="2"/>
<evidence type="ECO:0000259" key="11">
    <source>
        <dbReference type="PROSITE" id="PS50883"/>
    </source>
</evidence>
<feature type="domain" description="EAL" evidence="11">
    <location>
        <begin position="270"/>
        <end position="522"/>
    </location>
</feature>
<evidence type="ECO:0000256" key="7">
    <source>
        <dbReference type="ARBA" id="ARBA00022989"/>
    </source>
</evidence>
<name>A0A0C6P082_BORBO</name>
<comment type="subcellular location">
    <subcellularLocation>
        <location evidence="1">Cell membrane</location>
        <topology evidence="1">Multi-pass membrane protein</topology>
    </subcellularLocation>
</comment>
<dbReference type="OrthoDB" id="9813903at2"/>
<protein>
    <recommendedName>
        <fullName evidence="2">cyclic-guanylate-specific phosphodiesterase</fullName>
        <ecNumber evidence="2">3.1.4.52</ecNumber>
    </recommendedName>
</protein>
<dbReference type="CDD" id="cd01948">
    <property type="entry name" value="EAL"/>
    <property type="match status" value="1"/>
</dbReference>
<evidence type="ECO:0000256" key="6">
    <source>
        <dbReference type="ARBA" id="ARBA00022801"/>
    </source>
</evidence>
<keyword evidence="5 10" id="KW-0812">Transmembrane</keyword>
<keyword evidence="7 10" id="KW-1133">Transmembrane helix</keyword>
<dbReference type="EMBL" id="HE965806">
    <property type="protein sequence ID" value="CCJ52836.1"/>
    <property type="molecule type" value="Genomic_DNA"/>
</dbReference>
<dbReference type="SMART" id="SM00052">
    <property type="entry name" value="EAL"/>
    <property type="match status" value="1"/>
</dbReference>
<gene>
    <name evidence="12" type="ORF">BN112_0918</name>
</gene>
<feature type="transmembrane region" description="Helical" evidence="10">
    <location>
        <begin position="244"/>
        <end position="267"/>
    </location>
</feature>
<dbReference type="GO" id="GO:0005886">
    <property type="term" value="C:plasma membrane"/>
    <property type="evidence" value="ECO:0007669"/>
    <property type="project" value="UniProtKB-SubCell"/>
</dbReference>
<dbReference type="Pfam" id="PF00563">
    <property type="entry name" value="EAL"/>
    <property type="match status" value="1"/>
</dbReference>
<dbReference type="SUPFAM" id="SSF141868">
    <property type="entry name" value="EAL domain-like"/>
    <property type="match status" value="1"/>
</dbReference>
<dbReference type="HOGENOM" id="CLU_000445_131_1_4"/>
<reference evidence="12 13" key="1">
    <citation type="journal article" date="2012" name="BMC Genomics">
        <title>Comparative genomics of the classical Bordetella subspecies: the evolution and exchange of virulence-associated diversity amongst closely related pathogens.</title>
        <authorList>
            <person name="Park J."/>
            <person name="Zhang Y."/>
            <person name="Buboltz A.M."/>
            <person name="Zhang X."/>
            <person name="Schuster S.C."/>
            <person name="Ahuja U."/>
            <person name="Liu M."/>
            <person name="Miller J.F."/>
            <person name="Sebaihia M."/>
            <person name="Bentley S.D."/>
            <person name="Parkhill J."/>
            <person name="Harvill E.T."/>
        </authorList>
    </citation>
    <scope>NUCLEOTIDE SEQUENCE [LARGE SCALE GENOMIC DNA]</scope>
    <source>
        <strain evidence="12 13">253</strain>
    </source>
</reference>
<comment type="catalytic activity">
    <reaction evidence="9">
        <text>3',3'-c-di-GMP + H2O = 5'-phosphoguanylyl(3'-&gt;5')guanosine + H(+)</text>
        <dbReference type="Rhea" id="RHEA:24902"/>
        <dbReference type="ChEBI" id="CHEBI:15377"/>
        <dbReference type="ChEBI" id="CHEBI:15378"/>
        <dbReference type="ChEBI" id="CHEBI:58754"/>
        <dbReference type="ChEBI" id="CHEBI:58805"/>
        <dbReference type="EC" id="3.1.4.52"/>
    </reaction>
</comment>
<dbReference type="InterPro" id="IPR050706">
    <property type="entry name" value="Cyclic-di-GMP_PDE-like"/>
</dbReference>
<evidence type="ECO:0000256" key="9">
    <source>
        <dbReference type="ARBA" id="ARBA00034290"/>
    </source>
</evidence>
<dbReference type="PANTHER" id="PTHR33121">
    <property type="entry name" value="CYCLIC DI-GMP PHOSPHODIESTERASE PDEF"/>
    <property type="match status" value="1"/>
</dbReference>
<evidence type="ECO:0000256" key="10">
    <source>
        <dbReference type="SAM" id="Phobius"/>
    </source>
</evidence>
<evidence type="ECO:0000313" key="13">
    <source>
        <dbReference type="Proteomes" id="UP000007564"/>
    </source>
</evidence>
<evidence type="ECO:0000256" key="3">
    <source>
        <dbReference type="ARBA" id="ARBA00022475"/>
    </source>
</evidence>
<accession>A0A0C6P082</accession>
<evidence type="ECO:0000256" key="2">
    <source>
        <dbReference type="ARBA" id="ARBA00012282"/>
    </source>
</evidence>
<evidence type="ECO:0000256" key="4">
    <source>
        <dbReference type="ARBA" id="ARBA00022636"/>
    </source>
</evidence>
<dbReference type="KEGG" id="bbh:BN112_0918"/>
<dbReference type="Gene3D" id="3.20.20.450">
    <property type="entry name" value="EAL domain"/>
    <property type="match status" value="1"/>
</dbReference>
<dbReference type="PANTHER" id="PTHR33121:SF79">
    <property type="entry name" value="CYCLIC DI-GMP PHOSPHODIESTERASE PDED-RELATED"/>
    <property type="match status" value="1"/>
</dbReference>
<evidence type="ECO:0000313" key="12">
    <source>
        <dbReference type="EMBL" id="CCJ52836.1"/>
    </source>
</evidence>
<dbReference type="Pfam" id="PF12792">
    <property type="entry name" value="CSS-motif"/>
    <property type="match status" value="1"/>
</dbReference>
<keyword evidence="8 10" id="KW-0472">Membrane</keyword>
<organism evidence="12 13">
    <name type="scientific">Bordetella bronchiseptica 253</name>
    <dbReference type="NCBI Taxonomy" id="568707"/>
    <lineage>
        <taxon>Bacteria</taxon>
        <taxon>Pseudomonadati</taxon>
        <taxon>Pseudomonadota</taxon>
        <taxon>Betaproteobacteria</taxon>
        <taxon>Burkholderiales</taxon>
        <taxon>Alcaligenaceae</taxon>
        <taxon>Bordetella</taxon>
    </lineage>
</organism>